<feature type="compositionally biased region" description="Basic residues" evidence="1">
    <location>
        <begin position="68"/>
        <end position="80"/>
    </location>
</feature>
<protein>
    <submittedName>
        <fullName evidence="2">Uncharacterized protein</fullName>
    </submittedName>
</protein>
<dbReference type="EMBL" id="CXWD01000021">
    <property type="protein sequence ID" value="CTQ75487.1"/>
    <property type="molecule type" value="Genomic_DNA"/>
</dbReference>
<dbReference type="STRING" id="388408.LAX5112_04256"/>
<proteinExistence type="predicted"/>
<evidence type="ECO:0000313" key="2">
    <source>
        <dbReference type="EMBL" id="CTQ75487.1"/>
    </source>
</evidence>
<accession>A0A0M7ALF3</accession>
<evidence type="ECO:0000313" key="3">
    <source>
        <dbReference type="Proteomes" id="UP000053235"/>
    </source>
</evidence>
<name>A0A0M7ALF3_9HYPH</name>
<dbReference type="Proteomes" id="UP000053235">
    <property type="component" value="Unassembled WGS sequence"/>
</dbReference>
<sequence length="80" mass="9438">MSDTTDGECPKDSTAKYVDMNFKVKEHERQRYKLVATLLKMSMVELLRVSFREYVEKKGILPSDPPEKKKKKKKKQKKMS</sequence>
<evidence type="ECO:0000256" key="1">
    <source>
        <dbReference type="SAM" id="MobiDB-lite"/>
    </source>
</evidence>
<keyword evidence="3" id="KW-1185">Reference proteome</keyword>
<organism evidence="2 3">
    <name type="scientific">Roseibium alexandrii</name>
    <dbReference type="NCBI Taxonomy" id="388408"/>
    <lineage>
        <taxon>Bacteria</taxon>
        <taxon>Pseudomonadati</taxon>
        <taxon>Pseudomonadota</taxon>
        <taxon>Alphaproteobacteria</taxon>
        <taxon>Hyphomicrobiales</taxon>
        <taxon>Stappiaceae</taxon>
        <taxon>Roseibium</taxon>
    </lineage>
</organism>
<dbReference type="AlphaFoldDB" id="A0A0M7ALF3"/>
<feature type="region of interest" description="Disordered" evidence="1">
    <location>
        <begin position="58"/>
        <end position="80"/>
    </location>
</feature>
<gene>
    <name evidence="2" type="ORF">LAX5112_04256</name>
</gene>
<dbReference type="RefSeq" id="WP_055673489.1">
    <property type="nucleotide sequence ID" value="NZ_CXWD01000021.1"/>
</dbReference>
<reference evidence="3" key="1">
    <citation type="submission" date="2015-07" db="EMBL/GenBank/DDBJ databases">
        <authorList>
            <person name="Rodrigo-Torres Lidia"/>
            <person name="Arahal R.David."/>
        </authorList>
    </citation>
    <scope>NUCLEOTIDE SEQUENCE [LARGE SCALE GENOMIC DNA]</scope>
    <source>
        <strain evidence="3">CECT 5112</strain>
    </source>
</reference>